<dbReference type="Proteomes" id="UP000824049">
    <property type="component" value="Unassembled WGS sequence"/>
</dbReference>
<accession>A0A9D2EJR8</accession>
<sequence length="160" mass="18939">MKRHETSLILYITGYLHDIHAAEDLMIDVFTYLFTKKPCIQDGKLKSYLYKTARHMALRHKHKWKSCFSLDILEEEPESKVLVEEIVITAEKHHILRLCMEQLNPVYREALYLIYFEDMTYQEAGTVMRKSIKQITNIVYRGKQTLRKLLEKEGISDAQS</sequence>
<evidence type="ECO:0000256" key="3">
    <source>
        <dbReference type="ARBA" id="ARBA00023082"/>
    </source>
</evidence>
<dbReference type="InterPro" id="IPR039425">
    <property type="entry name" value="RNA_pol_sigma-70-like"/>
</dbReference>
<protein>
    <submittedName>
        <fullName evidence="6">Sigma-70 family RNA polymerase sigma factor</fullName>
    </submittedName>
</protein>
<comment type="similarity">
    <text evidence="1">Belongs to the sigma-70 factor family. ECF subfamily.</text>
</comment>
<dbReference type="InterPro" id="IPR013249">
    <property type="entry name" value="RNA_pol_sigma70_r4_t2"/>
</dbReference>
<dbReference type="AlphaFoldDB" id="A0A9D2EJR8"/>
<keyword evidence="2" id="KW-0805">Transcription regulation</keyword>
<reference evidence="6" key="1">
    <citation type="journal article" date="2021" name="PeerJ">
        <title>Extensive microbial diversity within the chicken gut microbiome revealed by metagenomics and culture.</title>
        <authorList>
            <person name="Gilroy R."/>
            <person name="Ravi A."/>
            <person name="Getino M."/>
            <person name="Pursley I."/>
            <person name="Horton D.L."/>
            <person name="Alikhan N.F."/>
            <person name="Baker D."/>
            <person name="Gharbi K."/>
            <person name="Hall N."/>
            <person name="Watson M."/>
            <person name="Adriaenssens E.M."/>
            <person name="Foster-Nyarko E."/>
            <person name="Jarju S."/>
            <person name="Secka A."/>
            <person name="Antonio M."/>
            <person name="Oren A."/>
            <person name="Chaudhuri R.R."/>
            <person name="La Ragione R."/>
            <person name="Hildebrand F."/>
            <person name="Pallen M.J."/>
        </authorList>
    </citation>
    <scope>NUCLEOTIDE SEQUENCE</scope>
    <source>
        <strain evidence="6">CHK179-28034</strain>
    </source>
</reference>
<evidence type="ECO:0000313" key="7">
    <source>
        <dbReference type="Proteomes" id="UP000824049"/>
    </source>
</evidence>
<keyword evidence="3" id="KW-0731">Sigma factor</keyword>
<dbReference type="InterPro" id="IPR013325">
    <property type="entry name" value="RNA_pol_sigma_r2"/>
</dbReference>
<dbReference type="GO" id="GO:0016987">
    <property type="term" value="F:sigma factor activity"/>
    <property type="evidence" value="ECO:0007669"/>
    <property type="project" value="UniProtKB-KW"/>
</dbReference>
<keyword evidence="4" id="KW-0804">Transcription</keyword>
<dbReference type="InterPro" id="IPR014284">
    <property type="entry name" value="RNA_pol_sigma-70_dom"/>
</dbReference>
<organism evidence="6 7">
    <name type="scientific">Candidatus Anaerobutyricum stercoris</name>
    <dbReference type="NCBI Taxonomy" id="2838457"/>
    <lineage>
        <taxon>Bacteria</taxon>
        <taxon>Bacillati</taxon>
        <taxon>Bacillota</taxon>
        <taxon>Clostridia</taxon>
        <taxon>Lachnospirales</taxon>
        <taxon>Lachnospiraceae</taxon>
        <taxon>Anaerobutyricum</taxon>
    </lineage>
</organism>
<dbReference type="EMBL" id="DXBR01000038">
    <property type="protein sequence ID" value="HIZ38984.1"/>
    <property type="molecule type" value="Genomic_DNA"/>
</dbReference>
<dbReference type="InterPro" id="IPR013324">
    <property type="entry name" value="RNA_pol_sigma_r3/r4-like"/>
</dbReference>
<dbReference type="GO" id="GO:0006352">
    <property type="term" value="P:DNA-templated transcription initiation"/>
    <property type="evidence" value="ECO:0007669"/>
    <property type="project" value="InterPro"/>
</dbReference>
<dbReference type="SUPFAM" id="SSF88946">
    <property type="entry name" value="Sigma2 domain of RNA polymerase sigma factors"/>
    <property type="match status" value="1"/>
</dbReference>
<reference evidence="6" key="2">
    <citation type="submission" date="2021-04" db="EMBL/GenBank/DDBJ databases">
        <authorList>
            <person name="Gilroy R."/>
        </authorList>
    </citation>
    <scope>NUCLEOTIDE SEQUENCE</scope>
    <source>
        <strain evidence="6">CHK179-28034</strain>
    </source>
</reference>
<dbReference type="Gene3D" id="1.10.10.10">
    <property type="entry name" value="Winged helix-like DNA-binding domain superfamily/Winged helix DNA-binding domain"/>
    <property type="match status" value="1"/>
</dbReference>
<proteinExistence type="inferred from homology"/>
<evidence type="ECO:0000256" key="1">
    <source>
        <dbReference type="ARBA" id="ARBA00010641"/>
    </source>
</evidence>
<feature type="domain" description="RNA polymerase sigma factor 70 region 4 type 2" evidence="5">
    <location>
        <begin position="95"/>
        <end position="146"/>
    </location>
</feature>
<evidence type="ECO:0000313" key="6">
    <source>
        <dbReference type="EMBL" id="HIZ38984.1"/>
    </source>
</evidence>
<comment type="caution">
    <text evidence="6">The sequence shown here is derived from an EMBL/GenBank/DDBJ whole genome shotgun (WGS) entry which is preliminary data.</text>
</comment>
<evidence type="ECO:0000256" key="2">
    <source>
        <dbReference type="ARBA" id="ARBA00023015"/>
    </source>
</evidence>
<evidence type="ECO:0000259" key="5">
    <source>
        <dbReference type="Pfam" id="PF08281"/>
    </source>
</evidence>
<dbReference type="NCBIfam" id="TIGR02937">
    <property type="entry name" value="sigma70-ECF"/>
    <property type="match status" value="1"/>
</dbReference>
<dbReference type="Pfam" id="PF08281">
    <property type="entry name" value="Sigma70_r4_2"/>
    <property type="match status" value="1"/>
</dbReference>
<dbReference type="SUPFAM" id="SSF88659">
    <property type="entry name" value="Sigma3 and sigma4 domains of RNA polymerase sigma factors"/>
    <property type="match status" value="1"/>
</dbReference>
<dbReference type="PANTHER" id="PTHR43133">
    <property type="entry name" value="RNA POLYMERASE ECF-TYPE SIGMA FACTO"/>
    <property type="match status" value="1"/>
</dbReference>
<gene>
    <name evidence="6" type="ORF">H9968_03520</name>
</gene>
<dbReference type="GO" id="GO:0003677">
    <property type="term" value="F:DNA binding"/>
    <property type="evidence" value="ECO:0007669"/>
    <property type="project" value="InterPro"/>
</dbReference>
<dbReference type="PANTHER" id="PTHR43133:SF51">
    <property type="entry name" value="RNA POLYMERASE SIGMA FACTOR"/>
    <property type="match status" value="1"/>
</dbReference>
<name>A0A9D2EJR8_9FIRM</name>
<dbReference type="Gene3D" id="1.10.1740.10">
    <property type="match status" value="1"/>
</dbReference>
<evidence type="ECO:0000256" key="4">
    <source>
        <dbReference type="ARBA" id="ARBA00023163"/>
    </source>
</evidence>
<dbReference type="InterPro" id="IPR036388">
    <property type="entry name" value="WH-like_DNA-bd_sf"/>
</dbReference>